<dbReference type="GO" id="GO:0008033">
    <property type="term" value="P:tRNA processing"/>
    <property type="evidence" value="ECO:0007669"/>
    <property type="project" value="UniProtKB-KW"/>
</dbReference>
<dbReference type="Pfam" id="PF01876">
    <property type="entry name" value="RNase_P_p30"/>
    <property type="match status" value="1"/>
</dbReference>
<feature type="compositionally biased region" description="Acidic residues" evidence="4">
    <location>
        <begin position="365"/>
        <end position="384"/>
    </location>
</feature>
<dbReference type="SUPFAM" id="SSF89550">
    <property type="entry name" value="PHP domain-like"/>
    <property type="match status" value="1"/>
</dbReference>
<evidence type="ECO:0000313" key="6">
    <source>
        <dbReference type="Proteomes" id="UP000076842"/>
    </source>
</evidence>
<dbReference type="GO" id="GO:0003723">
    <property type="term" value="F:RNA binding"/>
    <property type="evidence" value="ECO:0007669"/>
    <property type="project" value="TreeGrafter"/>
</dbReference>
<gene>
    <name evidence="5" type="ORF">CALCODRAFT_496543</name>
</gene>
<proteinExistence type="inferred from homology"/>
<dbReference type="InParanoid" id="A0A165FQN4"/>
<reference evidence="5 6" key="1">
    <citation type="journal article" date="2016" name="Mol. Biol. Evol.">
        <title>Comparative Genomics of Early-Diverging Mushroom-Forming Fungi Provides Insights into the Origins of Lignocellulose Decay Capabilities.</title>
        <authorList>
            <person name="Nagy L.G."/>
            <person name="Riley R."/>
            <person name="Tritt A."/>
            <person name="Adam C."/>
            <person name="Daum C."/>
            <person name="Floudas D."/>
            <person name="Sun H."/>
            <person name="Yadav J.S."/>
            <person name="Pangilinan J."/>
            <person name="Larsson K.H."/>
            <person name="Matsuura K."/>
            <person name="Barry K."/>
            <person name="Labutti K."/>
            <person name="Kuo R."/>
            <person name="Ohm R.A."/>
            <person name="Bhattacharya S.S."/>
            <person name="Shirouzu T."/>
            <person name="Yoshinaga Y."/>
            <person name="Martin F.M."/>
            <person name="Grigoriev I.V."/>
            <person name="Hibbett D.S."/>
        </authorList>
    </citation>
    <scope>NUCLEOTIDE SEQUENCE [LARGE SCALE GENOMIC DNA]</scope>
    <source>
        <strain evidence="5 6">HHB12733</strain>
    </source>
</reference>
<dbReference type="STRING" id="1353952.A0A165FQN4"/>
<feature type="compositionally biased region" description="Basic residues" evidence="4">
    <location>
        <begin position="388"/>
        <end position="399"/>
    </location>
</feature>
<dbReference type="GO" id="GO:0005655">
    <property type="term" value="C:nucleolar ribonuclease P complex"/>
    <property type="evidence" value="ECO:0007669"/>
    <property type="project" value="TreeGrafter"/>
</dbReference>
<dbReference type="FunCoup" id="A0A165FQN4">
    <property type="interactions" value="373"/>
</dbReference>
<evidence type="ECO:0000256" key="3">
    <source>
        <dbReference type="ARBA" id="ARBA00022694"/>
    </source>
</evidence>
<dbReference type="EMBL" id="KV423968">
    <property type="protein sequence ID" value="KZT57077.1"/>
    <property type="molecule type" value="Genomic_DNA"/>
</dbReference>
<dbReference type="PANTHER" id="PTHR13031:SF0">
    <property type="entry name" value="RIBONUCLEASE P PROTEIN SUBUNIT P30"/>
    <property type="match status" value="1"/>
</dbReference>
<keyword evidence="6" id="KW-1185">Reference proteome</keyword>
<sequence length="399" mass="43345">MFIDLNVPFPEPIAYESQLTPKKQKQKAKSHALTNAQASTSASIGGAVPAHPLERLRVPDRKALRERVEMLIHLGYTIIAFVQTVQSKLDPATHVNWFDGGEGTIFKDLDPRFNGGKRGVVQLRRLNVVLDEGSEKGFGFNAQTTQLLSSYDILSLTPLTTATFQSACLQHTAPSALSVHLITPPLLPAPRLPYYLKHTLVRTALKNGARFEICYAGVWDEGGRNWWCNAREVVRAAAGGNRMGREGVVFSGGAGRVQHLRAPGDVMNLGVTLGLAHETGHAALSRIPKSLIIRAETRKTYRAILSEPRLVFSAPVAEGEGVGEGDANADGGLGGGVRSTMDVLNEEEEKGRKRGREGGELNGDIVEEGGDNADADGDGDGESEFEGKKRRKKRRRKNR</sequence>
<dbReference type="Proteomes" id="UP000076842">
    <property type="component" value="Unassembled WGS sequence"/>
</dbReference>
<comment type="subcellular location">
    <subcellularLocation>
        <location evidence="1">Nucleus</location>
    </subcellularLocation>
</comment>
<evidence type="ECO:0000256" key="4">
    <source>
        <dbReference type="SAM" id="MobiDB-lite"/>
    </source>
</evidence>
<dbReference type="InterPro" id="IPR002738">
    <property type="entry name" value="RNase_P_p30"/>
</dbReference>
<protein>
    <submittedName>
        <fullName evidence="5">PHP domain-like protein</fullName>
    </submittedName>
</protein>
<accession>A0A165FQN4</accession>
<evidence type="ECO:0000256" key="2">
    <source>
        <dbReference type="ARBA" id="ARBA00007331"/>
    </source>
</evidence>
<evidence type="ECO:0000313" key="5">
    <source>
        <dbReference type="EMBL" id="KZT57077.1"/>
    </source>
</evidence>
<keyword evidence="3" id="KW-0819">tRNA processing</keyword>
<dbReference type="InterPro" id="IPR016195">
    <property type="entry name" value="Pol/histidinol_Pase-like"/>
</dbReference>
<feature type="region of interest" description="Disordered" evidence="4">
    <location>
        <begin position="19"/>
        <end position="46"/>
    </location>
</feature>
<name>A0A165FQN4_9BASI</name>
<evidence type="ECO:0000256" key="1">
    <source>
        <dbReference type="ARBA" id="ARBA00004123"/>
    </source>
</evidence>
<feature type="compositionally biased region" description="Polar residues" evidence="4">
    <location>
        <begin position="32"/>
        <end position="43"/>
    </location>
</feature>
<dbReference type="Gene3D" id="3.20.20.140">
    <property type="entry name" value="Metal-dependent hydrolases"/>
    <property type="match status" value="1"/>
</dbReference>
<comment type="similarity">
    <text evidence="2">Belongs to the eukaryotic/archaeal RNase P protein component 3 family.</text>
</comment>
<feature type="region of interest" description="Disordered" evidence="4">
    <location>
        <begin position="319"/>
        <end position="399"/>
    </location>
</feature>
<dbReference type="PANTHER" id="PTHR13031">
    <property type="entry name" value="RIBONUCLEASE P SUBUNIT P30"/>
    <property type="match status" value="1"/>
</dbReference>
<dbReference type="AlphaFoldDB" id="A0A165FQN4"/>
<dbReference type="OrthoDB" id="17948at2759"/>
<organism evidence="5 6">
    <name type="scientific">Calocera cornea HHB12733</name>
    <dbReference type="NCBI Taxonomy" id="1353952"/>
    <lineage>
        <taxon>Eukaryota</taxon>
        <taxon>Fungi</taxon>
        <taxon>Dikarya</taxon>
        <taxon>Basidiomycota</taxon>
        <taxon>Agaricomycotina</taxon>
        <taxon>Dacrymycetes</taxon>
        <taxon>Dacrymycetales</taxon>
        <taxon>Dacrymycetaceae</taxon>
        <taxon>Calocera</taxon>
    </lineage>
</organism>